<feature type="transmembrane region" description="Helical" evidence="6">
    <location>
        <begin position="232"/>
        <end position="251"/>
    </location>
</feature>
<accession>A0A256GZG7</accession>
<sequence>MYHVFEFIDGQFKRPLEMFISDGTSNIAEWVSGPLTVAVTLYVILFGYLILRGSVHEPILDFAFRAIKLAIIMTLVKNASEYQTYVTNIFFEQLPREISQALNSGAAPSASTFDSLLDKGQNSATDIWSRSSWPIDIVTGVGGLLVIGVSFLVAGIGYVVSLYARLALAIVLAIGPIFIAFAMFQSTRRFTEAWIGQVANFVILQVLVVAVGALLIACLDTTFTAIEGYSDVLMRPIALCAIGIAALYVFYQLPGIASALASGGASLAYGYTASRDAHEGLLAKATSRSAGFVARGTRMMRRAL</sequence>
<feature type="transmembrane region" description="Helical" evidence="6">
    <location>
        <begin position="31"/>
        <end position="51"/>
    </location>
</feature>
<dbReference type="Pfam" id="PF04610">
    <property type="entry name" value="TrbL"/>
    <property type="match status" value="1"/>
</dbReference>
<dbReference type="Proteomes" id="UP000216363">
    <property type="component" value="Unassembled WGS sequence"/>
</dbReference>
<evidence type="ECO:0000313" key="9">
    <source>
        <dbReference type="Proteomes" id="UP000216363"/>
    </source>
</evidence>
<dbReference type="AlphaFoldDB" id="A0A256GZG7"/>
<evidence type="ECO:0000256" key="5">
    <source>
        <dbReference type="ARBA" id="ARBA00023136"/>
    </source>
</evidence>
<evidence type="ECO:0000313" key="7">
    <source>
        <dbReference type="EMBL" id="KAB2701702.1"/>
    </source>
</evidence>
<gene>
    <name evidence="8" type="ORF">CES86_5698</name>
    <name evidence="7" type="ORF">F9L03_21935</name>
</gene>
<comment type="subcellular location">
    <subcellularLocation>
        <location evidence="1">Membrane</location>
        <topology evidence="1">Multi-pass membrane protein</topology>
    </subcellularLocation>
</comment>
<feature type="transmembrane region" description="Helical" evidence="6">
    <location>
        <begin position="198"/>
        <end position="226"/>
    </location>
</feature>
<proteinExistence type="inferred from homology"/>
<reference evidence="8 9" key="1">
    <citation type="submission" date="2017-07" db="EMBL/GenBank/DDBJ databases">
        <title>Draft genome of Ochrobactrum lupini type strain LUP21.</title>
        <authorList>
            <person name="Krzyzanowska D.M."/>
            <person name="Jafra S."/>
        </authorList>
    </citation>
    <scope>NUCLEOTIDE SEQUENCE [LARGE SCALE GENOMIC DNA]</scope>
    <source>
        <strain evidence="8 9">LUP21</strain>
    </source>
</reference>
<dbReference type="GO" id="GO:0016020">
    <property type="term" value="C:membrane"/>
    <property type="evidence" value="ECO:0007669"/>
    <property type="project" value="UniProtKB-SubCell"/>
</dbReference>
<comment type="similarity">
    <text evidence="2">Belongs to the TrbL/VirB6 family.</text>
</comment>
<dbReference type="RefSeq" id="WP_040129683.1">
    <property type="nucleotide sequence ID" value="NZ_JBHEEP010000022.1"/>
</dbReference>
<keyword evidence="4 6" id="KW-1133">Transmembrane helix</keyword>
<comment type="caution">
    <text evidence="8">The sequence shown here is derived from an EMBL/GenBank/DDBJ whole genome shotgun (WGS) entry which is preliminary data.</text>
</comment>
<evidence type="ECO:0000256" key="2">
    <source>
        <dbReference type="ARBA" id="ARBA00007802"/>
    </source>
</evidence>
<dbReference type="EMBL" id="WBWF01000022">
    <property type="protein sequence ID" value="KAB2701702.1"/>
    <property type="molecule type" value="Genomic_DNA"/>
</dbReference>
<keyword evidence="3 6" id="KW-0812">Transmembrane</keyword>
<evidence type="ECO:0000256" key="6">
    <source>
        <dbReference type="SAM" id="Phobius"/>
    </source>
</evidence>
<keyword evidence="5 6" id="KW-0472">Membrane</keyword>
<dbReference type="EMBL" id="NNRN01000023">
    <property type="protein sequence ID" value="OYR32573.1"/>
    <property type="molecule type" value="Genomic_DNA"/>
</dbReference>
<protein>
    <submittedName>
        <fullName evidence="7">Conjugal transfer protein TrbL</fullName>
    </submittedName>
    <submittedName>
        <fullName evidence="8">TrbL/VirB6 plasmid conjugal transfer family protein</fullName>
    </submittedName>
</protein>
<reference evidence="7 10" key="2">
    <citation type="submission" date="2019-09" db="EMBL/GenBank/DDBJ databases">
        <title>Taxonomic organization of the family Brucellaceae based on a phylogenomic approach.</title>
        <authorList>
            <person name="Leclercq S."/>
            <person name="Cloeckaert A."/>
            <person name="Zygmunt M.S."/>
        </authorList>
    </citation>
    <scope>NUCLEOTIDE SEQUENCE [LARGE SCALE GENOMIC DNA]</scope>
    <source>
        <strain evidence="7 10">LUP23</strain>
    </source>
</reference>
<name>A0A256GZG7_9HYPH</name>
<dbReference type="GO" id="GO:0030255">
    <property type="term" value="P:protein secretion by the type IV secretion system"/>
    <property type="evidence" value="ECO:0007669"/>
    <property type="project" value="InterPro"/>
</dbReference>
<keyword evidence="10" id="KW-1185">Reference proteome</keyword>
<organism evidence="8 9">
    <name type="scientific">Brucella lupini</name>
    <dbReference type="NCBI Taxonomy" id="255457"/>
    <lineage>
        <taxon>Bacteria</taxon>
        <taxon>Pseudomonadati</taxon>
        <taxon>Pseudomonadota</taxon>
        <taxon>Alphaproteobacteria</taxon>
        <taxon>Hyphomicrobiales</taxon>
        <taxon>Brucellaceae</taxon>
        <taxon>Brucella/Ochrobactrum group</taxon>
        <taxon>Brucella</taxon>
    </lineage>
</organism>
<feature type="transmembrane region" description="Helical" evidence="6">
    <location>
        <begin position="166"/>
        <end position="186"/>
    </location>
</feature>
<evidence type="ECO:0000256" key="3">
    <source>
        <dbReference type="ARBA" id="ARBA00022692"/>
    </source>
</evidence>
<dbReference type="InterPro" id="IPR007688">
    <property type="entry name" value="Conjugal_tfr_TrbL/VirB6"/>
</dbReference>
<evidence type="ECO:0000313" key="10">
    <source>
        <dbReference type="Proteomes" id="UP000435957"/>
    </source>
</evidence>
<evidence type="ECO:0000313" key="8">
    <source>
        <dbReference type="EMBL" id="OYR32573.1"/>
    </source>
</evidence>
<evidence type="ECO:0000256" key="4">
    <source>
        <dbReference type="ARBA" id="ARBA00022989"/>
    </source>
</evidence>
<evidence type="ECO:0000256" key="1">
    <source>
        <dbReference type="ARBA" id="ARBA00004141"/>
    </source>
</evidence>
<dbReference type="Proteomes" id="UP000435957">
    <property type="component" value="Unassembled WGS sequence"/>
</dbReference>
<feature type="transmembrane region" description="Helical" evidence="6">
    <location>
        <begin position="137"/>
        <end position="160"/>
    </location>
</feature>